<reference evidence="1" key="1">
    <citation type="submission" date="2018-11" db="EMBL/GenBank/DDBJ databases">
        <authorList>
            <person name="Alioto T."/>
            <person name="Alioto T."/>
        </authorList>
    </citation>
    <scope>NUCLEOTIDE SEQUENCE</scope>
</reference>
<evidence type="ECO:0000313" key="2">
    <source>
        <dbReference type="Proteomes" id="UP000596742"/>
    </source>
</evidence>
<gene>
    <name evidence="1" type="ORF">MGAL_10B006831</name>
</gene>
<dbReference type="EMBL" id="UYJE01000438">
    <property type="protein sequence ID" value="VDH93340.1"/>
    <property type="molecule type" value="Genomic_DNA"/>
</dbReference>
<keyword evidence="2" id="KW-1185">Reference proteome</keyword>
<protein>
    <submittedName>
        <fullName evidence="1">Uncharacterized protein</fullName>
    </submittedName>
</protein>
<sequence length="67" mass="7373">MGSSELYGELLVHVSEPLSALFRKAHSLQMAFLNLLDKLTVDGNVTDKDIDSVCCGKCLLLCFLTRV</sequence>
<accession>A0A8B6BPW9</accession>
<proteinExistence type="predicted"/>
<name>A0A8B6BPW9_MYTGA</name>
<comment type="caution">
    <text evidence="1">The sequence shown here is derived from an EMBL/GenBank/DDBJ whole genome shotgun (WGS) entry which is preliminary data.</text>
</comment>
<dbReference type="AlphaFoldDB" id="A0A8B6BPW9"/>
<organism evidence="1 2">
    <name type="scientific">Mytilus galloprovincialis</name>
    <name type="common">Mediterranean mussel</name>
    <dbReference type="NCBI Taxonomy" id="29158"/>
    <lineage>
        <taxon>Eukaryota</taxon>
        <taxon>Metazoa</taxon>
        <taxon>Spiralia</taxon>
        <taxon>Lophotrochozoa</taxon>
        <taxon>Mollusca</taxon>
        <taxon>Bivalvia</taxon>
        <taxon>Autobranchia</taxon>
        <taxon>Pteriomorphia</taxon>
        <taxon>Mytilida</taxon>
        <taxon>Mytiloidea</taxon>
        <taxon>Mytilidae</taxon>
        <taxon>Mytilinae</taxon>
        <taxon>Mytilus</taxon>
    </lineage>
</organism>
<evidence type="ECO:0000313" key="1">
    <source>
        <dbReference type="EMBL" id="VDH93340.1"/>
    </source>
</evidence>
<dbReference type="Proteomes" id="UP000596742">
    <property type="component" value="Unassembled WGS sequence"/>
</dbReference>
<dbReference type="OrthoDB" id="6088000at2759"/>